<keyword evidence="4" id="KW-1185">Reference proteome</keyword>
<feature type="compositionally biased region" description="Basic residues" evidence="1">
    <location>
        <begin position="16"/>
        <end position="27"/>
    </location>
</feature>
<gene>
    <name evidence="3" type="ORF">BCR34DRAFT_184373</name>
</gene>
<evidence type="ECO:0000313" key="4">
    <source>
        <dbReference type="Proteomes" id="UP000193144"/>
    </source>
</evidence>
<keyword evidence="2" id="KW-1133">Transmembrane helix</keyword>
<feature type="compositionally biased region" description="Low complexity" evidence="1">
    <location>
        <begin position="264"/>
        <end position="286"/>
    </location>
</feature>
<sequence length="489" mass="51578">MRLPTMRFVDNVMPTRHNHHHHHHHLARATSTRSNLGPLTTTFTPPPHCSGAVITCPTCSSASQGQTCFGSNPSSKGGVDDTACWPRATQYPPTPPLVGLGFYSPGLICPTGYASACSAVSRGPRDDPGTTILSSGPIGGTLQFPLVAGETAVGCCPIGFTCAAHTANGKQTCHSMAGSTRVHLMTCDSGTMNEIPSLTLPYPVKVAAANTVTVSTIDIYAPLIQINWQRTDRYTTASATTTASPITSSDPFILESAAVVPTTPTTPASVTVPATASPPASTSTAPPTTPLTLGAKAGIVVSCGILFLCLSSLIFYLWTRKRHLQTPTKFDAAGIPKSAQSPSPNPSDISCTTSLTSPATNFTAHSLPGLPSPSHPRPPTMIYELGPGDGRENRIVDTSHDGMITLDTDAVRFGRGLGIEDDLESPIDGTSPFRLRRGNTLPKRRERGSWRGEEGGNGRESRGSWGVWENIGGWREREGERDGREGGGM</sequence>
<feature type="transmembrane region" description="Helical" evidence="2">
    <location>
        <begin position="297"/>
        <end position="319"/>
    </location>
</feature>
<evidence type="ECO:0000313" key="3">
    <source>
        <dbReference type="EMBL" id="ORX96287.1"/>
    </source>
</evidence>
<comment type="caution">
    <text evidence="3">The sequence shown here is derived from an EMBL/GenBank/DDBJ whole genome shotgun (WGS) entry which is preliminary data.</text>
</comment>
<feature type="compositionally biased region" description="Basic and acidic residues" evidence="1">
    <location>
        <begin position="447"/>
        <end position="462"/>
    </location>
</feature>
<proteinExistence type="predicted"/>
<feature type="compositionally biased region" description="Basic and acidic residues" evidence="1">
    <location>
        <begin position="474"/>
        <end position="489"/>
    </location>
</feature>
<reference evidence="3 4" key="1">
    <citation type="submission" date="2016-07" db="EMBL/GenBank/DDBJ databases">
        <title>Pervasive Adenine N6-methylation of Active Genes in Fungi.</title>
        <authorList>
            <consortium name="DOE Joint Genome Institute"/>
            <person name="Mondo S.J."/>
            <person name="Dannebaum R.O."/>
            <person name="Kuo R.C."/>
            <person name="Labutti K."/>
            <person name="Haridas S."/>
            <person name="Kuo A."/>
            <person name="Salamov A."/>
            <person name="Ahrendt S.R."/>
            <person name="Lipzen A."/>
            <person name="Sullivan W."/>
            <person name="Andreopoulos W.B."/>
            <person name="Clum A."/>
            <person name="Lindquist E."/>
            <person name="Daum C."/>
            <person name="Ramamoorthy G.K."/>
            <person name="Gryganskyi A."/>
            <person name="Culley D."/>
            <person name="Magnuson J.K."/>
            <person name="James T.Y."/>
            <person name="O'Malley M.A."/>
            <person name="Stajich J.E."/>
            <person name="Spatafora J.W."/>
            <person name="Visel A."/>
            <person name="Grigoriev I.V."/>
        </authorList>
    </citation>
    <scope>NUCLEOTIDE SEQUENCE [LARGE SCALE GENOMIC DNA]</scope>
    <source>
        <strain evidence="3 4">CBS 115471</strain>
    </source>
</reference>
<feature type="region of interest" description="Disordered" evidence="1">
    <location>
        <begin position="429"/>
        <end position="489"/>
    </location>
</feature>
<dbReference type="Proteomes" id="UP000193144">
    <property type="component" value="Unassembled WGS sequence"/>
</dbReference>
<evidence type="ECO:0000256" key="1">
    <source>
        <dbReference type="SAM" id="MobiDB-lite"/>
    </source>
</evidence>
<organism evidence="3 4">
    <name type="scientific">Clohesyomyces aquaticus</name>
    <dbReference type="NCBI Taxonomy" id="1231657"/>
    <lineage>
        <taxon>Eukaryota</taxon>
        <taxon>Fungi</taxon>
        <taxon>Dikarya</taxon>
        <taxon>Ascomycota</taxon>
        <taxon>Pezizomycotina</taxon>
        <taxon>Dothideomycetes</taxon>
        <taxon>Pleosporomycetidae</taxon>
        <taxon>Pleosporales</taxon>
        <taxon>Lindgomycetaceae</taxon>
        <taxon>Clohesyomyces</taxon>
    </lineage>
</organism>
<dbReference type="AlphaFoldDB" id="A0A1Y1YE54"/>
<protein>
    <submittedName>
        <fullName evidence="3">Uncharacterized protein</fullName>
    </submittedName>
</protein>
<feature type="compositionally biased region" description="Polar residues" evidence="1">
    <location>
        <begin position="338"/>
        <end position="364"/>
    </location>
</feature>
<accession>A0A1Y1YE54</accession>
<dbReference type="OrthoDB" id="5429716at2759"/>
<dbReference type="EMBL" id="MCFA01000260">
    <property type="protein sequence ID" value="ORX96287.1"/>
    <property type="molecule type" value="Genomic_DNA"/>
</dbReference>
<name>A0A1Y1YE54_9PLEO</name>
<feature type="region of interest" description="Disordered" evidence="1">
    <location>
        <begin position="332"/>
        <end position="393"/>
    </location>
</feature>
<evidence type="ECO:0000256" key="2">
    <source>
        <dbReference type="SAM" id="Phobius"/>
    </source>
</evidence>
<feature type="region of interest" description="Disordered" evidence="1">
    <location>
        <begin position="264"/>
        <end position="288"/>
    </location>
</feature>
<keyword evidence="2" id="KW-0472">Membrane</keyword>
<feature type="compositionally biased region" description="Pro residues" evidence="1">
    <location>
        <begin position="370"/>
        <end position="379"/>
    </location>
</feature>
<dbReference type="STRING" id="1231657.A0A1Y1YE54"/>
<keyword evidence="2" id="KW-0812">Transmembrane</keyword>
<feature type="region of interest" description="Disordered" evidence="1">
    <location>
        <begin position="16"/>
        <end position="35"/>
    </location>
</feature>
<feature type="compositionally biased region" description="Basic residues" evidence="1">
    <location>
        <begin position="434"/>
        <end position="446"/>
    </location>
</feature>